<dbReference type="PANTHER" id="PTHR36710:SF17">
    <property type="entry name" value="PLANT INVERTASE_PECTIN METHYLESTERASE INHIBITOR SUPERFAMILY PROTEIN"/>
    <property type="match status" value="1"/>
</dbReference>
<accession>R0GPN3</accession>
<dbReference type="InterPro" id="IPR034086">
    <property type="entry name" value="PMEI_plant"/>
</dbReference>
<dbReference type="PANTHER" id="PTHR36710">
    <property type="entry name" value="PECTINESTERASE INHIBITOR-LIKE"/>
    <property type="match status" value="1"/>
</dbReference>
<evidence type="ECO:0000259" key="5">
    <source>
        <dbReference type="SMART" id="SM00856"/>
    </source>
</evidence>
<dbReference type="SUPFAM" id="SSF101148">
    <property type="entry name" value="Plant invertase/pectin methylesterase inhibitor"/>
    <property type="match status" value="1"/>
</dbReference>
<dbReference type="FunFam" id="1.20.140.40:FF:000008">
    <property type="entry name" value="Invertase/pectin methylesterase inhibitor family protein"/>
    <property type="match status" value="1"/>
</dbReference>
<feature type="domain" description="Pectinesterase inhibitor" evidence="5">
    <location>
        <begin position="33"/>
        <end position="178"/>
    </location>
</feature>
<evidence type="ECO:0000256" key="2">
    <source>
        <dbReference type="ARBA" id="ARBA00023157"/>
    </source>
</evidence>
<sequence length="191" mass="21839">MVASFDQKKSLVLLMVLLFLFVSSSYAKFSMMVTKSEIDTICTEENMNSSFCFDFFKTTPEVARLDYSNLIKYVINYQTRYISDTVKLFKLSGGYSKDINSTYHVCVEVYELAINKHDASLRYLAAKDYQSLNIVVSGTMTDVRTCIDEDLSIMKPVPQLFMTRSDAIKDLSLVILVVLECFIRKDPELCP</sequence>
<keyword evidence="7" id="KW-1185">Reference proteome</keyword>
<dbReference type="NCBIfam" id="TIGR01614">
    <property type="entry name" value="PME_inhib"/>
    <property type="match status" value="1"/>
</dbReference>
<evidence type="ECO:0000256" key="1">
    <source>
        <dbReference type="ARBA" id="ARBA00022729"/>
    </source>
</evidence>
<keyword evidence="1 4" id="KW-0732">Signal</keyword>
<dbReference type="InterPro" id="IPR035513">
    <property type="entry name" value="Invertase/methylesterase_inhib"/>
</dbReference>
<comment type="similarity">
    <text evidence="3">Belongs to the PMEI family.</text>
</comment>
<dbReference type="CDD" id="cd15797">
    <property type="entry name" value="PMEI"/>
    <property type="match status" value="1"/>
</dbReference>
<evidence type="ECO:0000313" key="7">
    <source>
        <dbReference type="Proteomes" id="UP000029121"/>
    </source>
</evidence>
<dbReference type="AlphaFoldDB" id="R0GPN3"/>
<dbReference type="InterPro" id="IPR052421">
    <property type="entry name" value="PCW_Enzyme_Inhibitor"/>
</dbReference>
<feature type="signal peptide" evidence="4">
    <location>
        <begin position="1"/>
        <end position="27"/>
    </location>
</feature>
<dbReference type="KEGG" id="crb:17897045"/>
<dbReference type="GO" id="GO:0046910">
    <property type="term" value="F:pectinesterase inhibitor activity"/>
    <property type="evidence" value="ECO:0007669"/>
    <property type="project" value="InterPro"/>
</dbReference>
<feature type="chain" id="PRO_5004342080" description="Pectinesterase inhibitor domain-containing protein" evidence="4">
    <location>
        <begin position="28"/>
        <end position="191"/>
    </location>
</feature>
<dbReference type="Pfam" id="PF04043">
    <property type="entry name" value="PMEI"/>
    <property type="match status" value="1"/>
</dbReference>
<dbReference type="SMART" id="SM00856">
    <property type="entry name" value="PMEI"/>
    <property type="match status" value="1"/>
</dbReference>
<gene>
    <name evidence="6" type="ORF">CARUB_v10012549mg</name>
</gene>
<protein>
    <recommendedName>
        <fullName evidence="5">Pectinesterase inhibitor domain-containing protein</fullName>
    </recommendedName>
</protein>
<evidence type="ECO:0000313" key="6">
    <source>
        <dbReference type="EMBL" id="EOA37746.1"/>
    </source>
</evidence>
<dbReference type="Proteomes" id="UP000029121">
    <property type="component" value="Unassembled WGS sequence"/>
</dbReference>
<evidence type="ECO:0000256" key="3">
    <source>
        <dbReference type="ARBA" id="ARBA00038471"/>
    </source>
</evidence>
<dbReference type="EMBL" id="KB870805">
    <property type="protein sequence ID" value="EOA37746.1"/>
    <property type="molecule type" value="Genomic_DNA"/>
</dbReference>
<organism evidence="6 7">
    <name type="scientific">Capsella rubella</name>
    <dbReference type="NCBI Taxonomy" id="81985"/>
    <lineage>
        <taxon>Eukaryota</taxon>
        <taxon>Viridiplantae</taxon>
        <taxon>Streptophyta</taxon>
        <taxon>Embryophyta</taxon>
        <taxon>Tracheophyta</taxon>
        <taxon>Spermatophyta</taxon>
        <taxon>Magnoliopsida</taxon>
        <taxon>eudicotyledons</taxon>
        <taxon>Gunneridae</taxon>
        <taxon>Pentapetalae</taxon>
        <taxon>rosids</taxon>
        <taxon>malvids</taxon>
        <taxon>Brassicales</taxon>
        <taxon>Brassicaceae</taxon>
        <taxon>Camelineae</taxon>
        <taxon>Capsella</taxon>
    </lineage>
</organism>
<dbReference type="InterPro" id="IPR006501">
    <property type="entry name" value="Pectinesterase_inhib_dom"/>
</dbReference>
<dbReference type="Gene3D" id="1.20.140.40">
    <property type="entry name" value="Invertase/pectin methylesterase inhibitor family protein"/>
    <property type="match status" value="1"/>
</dbReference>
<keyword evidence="2" id="KW-1015">Disulfide bond</keyword>
<name>R0GPN3_9BRAS</name>
<evidence type="ECO:0000256" key="4">
    <source>
        <dbReference type="SAM" id="SignalP"/>
    </source>
</evidence>
<dbReference type="STRING" id="81985.R0GPN3"/>
<dbReference type="OrthoDB" id="1090376at2759"/>
<proteinExistence type="inferred from homology"/>
<reference evidence="7" key="1">
    <citation type="journal article" date="2013" name="Nat. Genet.">
        <title>The Capsella rubella genome and the genomic consequences of rapid mating system evolution.</title>
        <authorList>
            <person name="Slotte T."/>
            <person name="Hazzouri K.M."/>
            <person name="Agren J.A."/>
            <person name="Koenig D."/>
            <person name="Maumus F."/>
            <person name="Guo Y.L."/>
            <person name="Steige K."/>
            <person name="Platts A.E."/>
            <person name="Escobar J.S."/>
            <person name="Newman L.K."/>
            <person name="Wang W."/>
            <person name="Mandakova T."/>
            <person name="Vello E."/>
            <person name="Smith L.M."/>
            <person name="Henz S.R."/>
            <person name="Steffen J."/>
            <person name="Takuno S."/>
            <person name="Brandvain Y."/>
            <person name="Coop G."/>
            <person name="Andolfatto P."/>
            <person name="Hu T.T."/>
            <person name="Blanchette M."/>
            <person name="Clark R.M."/>
            <person name="Quesneville H."/>
            <person name="Nordborg M."/>
            <person name="Gaut B.S."/>
            <person name="Lysak M.A."/>
            <person name="Jenkins J."/>
            <person name="Grimwood J."/>
            <person name="Chapman J."/>
            <person name="Prochnik S."/>
            <person name="Shu S."/>
            <person name="Rokhsar D."/>
            <person name="Schmutz J."/>
            <person name="Weigel D."/>
            <person name="Wright S.I."/>
        </authorList>
    </citation>
    <scope>NUCLEOTIDE SEQUENCE [LARGE SCALE GENOMIC DNA]</scope>
    <source>
        <strain evidence="7">cv. Monte Gargano</strain>
    </source>
</reference>